<keyword evidence="1" id="KW-0732">Signal</keyword>
<accession>A0A5B8VG94</accession>
<dbReference type="EMBL" id="CP042435">
    <property type="protein sequence ID" value="QEC69596.1"/>
    <property type="molecule type" value="Genomic_DNA"/>
</dbReference>
<sequence>MSTKHLLLLLFMPFIFTSSFGQENSIPKQYRPVKEIYGDLNKDSVDEKIVVYNVNDTEDEVEGVDREIIIFKKENRNWVIWHRSKTAIGNSKDGGMMGDPFEGIEIKNGILLVYESGGSSWKWSFIDKYRFQNNNFELIGYVSSAGKVCEYWQDVDYNISTGEIIIKKEYEDCDKAQEIYKRENEEFVYKLKNKITLENRDKEEIKIISPKYKHEIYL</sequence>
<evidence type="ECO:0000313" key="3">
    <source>
        <dbReference type="Proteomes" id="UP000321533"/>
    </source>
</evidence>
<evidence type="ECO:0000256" key="1">
    <source>
        <dbReference type="SAM" id="SignalP"/>
    </source>
</evidence>
<evidence type="ECO:0008006" key="4">
    <source>
        <dbReference type="Google" id="ProtNLM"/>
    </source>
</evidence>
<evidence type="ECO:0000313" key="2">
    <source>
        <dbReference type="EMBL" id="QEC69596.1"/>
    </source>
</evidence>
<proteinExistence type="predicted"/>
<feature type="signal peptide" evidence="1">
    <location>
        <begin position="1"/>
        <end position="21"/>
    </location>
</feature>
<dbReference type="RefSeq" id="WP_147192472.1">
    <property type="nucleotide sequence ID" value="NZ_CP042435.1"/>
</dbReference>
<gene>
    <name evidence="2" type="ORF">FRZ67_20665</name>
</gene>
<name>A0A5B8VG94_9BACT</name>
<feature type="chain" id="PRO_5022734514" description="VCBS repeat-containing protein" evidence="1">
    <location>
        <begin position="22"/>
        <end position="218"/>
    </location>
</feature>
<dbReference type="AlphaFoldDB" id="A0A5B8VG94"/>
<dbReference type="OrthoDB" id="86940at2"/>
<keyword evidence="3" id="KW-1185">Reference proteome</keyword>
<protein>
    <recommendedName>
        <fullName evidence="4">VCBS repeat-containing protein</fullName>
    </recommendedName>
</protein>
<dbReference type="Proteomes" id="UP000321533">
    <property type="component" value="Chromosome"/>
</dbReference>
<dbReference type="KEGG" id="pgin:FRZ67_20665"/>
<organism evidence="2 3">
    <name type="scientific">Panacibacter ginsenosidivorans</name>
    <dbReference type="NCBI Taxonomy" id="1813871"/>
    <lineage>
        <taxon>Bacteria</taxon>
        <taxon>Pseudomonadati</taxon>
        <taxon>Bacteroidota</taxon>
        <taxon>Chitinophagia</taxon>
        <taxon>Chitinophagales</taxon>
        <taxon>Chitinophagaceae</taxon>
        <taxon>Panacibacter</taxon>
    </lineage>
</organism>
<reference evidence="2 3" key="1">
    <citation type="journal article" date="2016" name="Int. J. Syst. Evol. Microbiol.">
        <title>Panacibacter ginsenosidivorans gen. nov., sp. nov., with ginsenoside converting activity isolated from soil of a ginseng field.</title>
        <authorList>
            <person name="Siddiqi M.Z."/>
            <person name="Muhammad Shafi S."/>
            <person name="Choi K.D."/>
            <person name="Im W.T."/>
        </authorList>
    </citation>
    <scope>NUCLEOTIDE SEQUENCE [LARGE SCALE GENOMIC DNA]</scope>
    <source>
        <strain evidence="2 3">Gsoil1550</strain>
    </source>
</reference>